<dbReference type="GO" id="GO:0016120">
    <property type="term" value="P:carotene biosynthetic process"/>
    <property type="evidence" value="ECO:0000318"/>
    <property type="project" value="GO_Central"/>
</dbReference>
<evidence type="ECO:0000256" key="6">
    <source>
        <dbReference type="ARBA" id="ARBA00012788"/>
    </source>
</evidence>
<keyword evidence="9" id="KW-0934">Plastid</keyword>
<dbReference type="InterPro" id="IPR035669">
    <property type="entry name" value="SGNH_plant_lipase-like"/>
</dbReference>
<evidence type="ECO:0000313" key="14">
    <source>
        <dbReference type="EMBL" id="EEF49691.1"/>
    </source>
</evidence>
<evidence type="ECO:0000256" key="8">
    <source>
        <dbReference type="ARBA" id="ARBA00022746"/>
    </source>
</evidence>
<feature type="domain" description="Amine oxidase" evidence="13">
    <location>
        <begin position="89"/>
        <end position="553"/>
    </location>
</feature>
<sequence>MMASSILLPANSVAGTRRRTPGFLLSGDRRSSTAQVVRTQRLFFVRSALDSLETKVSDMSVNAPKGLFPPEPEHYRGPKLKVAIIGAGLAGMSTAVELLDQGHEVDIYESRTFIGGKVGSFVDRRGNHIEMGLHVFFGCYNNLFRLMKKVGADKNLLVKEHTHTFVNKGGDIGELDFRFPIGAPLHGIQAFLTTNQLKTYDKARNAVALALSPVVKALIDPDGAMTDIRNLDSISFSDWFLSKGGTRTSIQRMWDPVAYALGFIDCDNISARCMLTIFSLFATKTEASLLRMLKGSPDVYLSGPIRKYIEDKGGRFHLRWGCRQILYDTSADGETYVTGLAMSKSTNKKVVKADAYVAACDVPGIKRLLPSQWRESKFFDNIYELVGVPVVTVQLRYDGWVTELQDLERSRQSRQAVGLDNLLYTPDADFSCFADLALTSPEDYYIEGQGSLLQCVLTPGDPYMPLVNEEIIKRVSKQVLTLFPSSQGLEVIWSSVVKIGQSLYREGPGKDPFRPDQKTPVKNFFLAGSYTKQDYIDSMEGATLSGRQASAYICEAGEELVALKKKLAAVESPECPQSAAVADELSLLESIMGSVIKDGSSCFLSFCCVFILVHPFSCDAQELKACGLDAIYQFGDSISDTGNAVLEFSILPYDQFPYGITVNNATGRPSDGLLMVDYIAQAAGLPFVEPYENPKSNFSHGVDFAVAGVTVVTAETLVKWHIPPFVTNHSLTLQLGWFEKHLSTICSDPKACQEKLKSALFMVGTMGSNDYFLALSRNKTLEEIKNTMVPVVVQTITEVAKKLIGHGAVRVVVPGLHQLGCSPGILTAFETNTSVHDAQGCLKDFNDMFVYHNDHLKTALEGLRKEFPNVHVVYADNYSALQYIIDNLSKLGFKALREACCGTGGKYNYSVDQLKFACGLPGIPYCSNPREHVFWDGGHFSHQTNKFLSDWLLRDMLPKLQCAA</sequence>
<evidence type="ECO:0000256" key="2">
    <source>
        <dbReference type="ARBA" id="ARBA00004260"/>
    </source>
</evidence>
<dbReference type="PRINTS" id="PR00419">
    <property type="entry name" value="ADXRDTASE"/>
</dbReference>
<dbReference type="NCBIfam" id="TIGR02732">
    <property type="entry name" value="zeta_caro_desat"/>
    <property type="match status" value="1"/>
</dbReference>
<dbReference type="GO" id="GO:0016719">
    <property type="term" value="F:9,9'-di-cis-zeta-carotene desaturase activity"/>
    <property type="evidence" value="ECO:0000318"/>
    <property type="project" value="GO_Central"/>
</dbReference>
<dbReference type="GO" id="GO:0009509">
    <property type="term" value="C:chromoplast"/>
    <property type="evidence" value="ECO:0007669"/>
    <property type="project" value="UniProtKB-SubCell"/>
</dbReference>
<accession>B9RES0</accession>
<dbReference type="EMBL" id="EQ973777">
    <property type="protein sequence ID" value="EEF49691.1"/>
    <property type="molecule type" value="Genomic_DNA"/>
</dbReference>
<dbReference type="Proteomes" id="UP000008311">
    <property type="component" value="Unassembled WGS sequence"/>
</dbReference>
<dbReference type="PANTHER" id="PTHR42923:SF41">
    <property type="entry name" value="ZETA-CAROTENE DESATURASE, CHLOROPLASTIC_CHROMOPLASTIC"/>
    <property type="match status" value="1"/>
</dbReference>
<keyword evidence="10 14" id="KW-0560">Oxidoreductase</keyword>
<comment type="catalytic activity">
    <reaction evidence="1">
        <text>9,9'-di-cis-zeta-carotene + 2 a quinone = 7,7',9,9'-tetra-cis-lycopene + 2 a quinol</text>
        <dbReference type="Rhea" id="RHEA:30955"/>
        <dbReference type="ChEBI" id="CHEBI:24646"/>
        <dbReference type="ChEBI" id="CHEBI:48716"/>
        <dbReference type="ChEBI" id="CHEBI:62466"/>
        <dbReference type="ChEBI" id="CHEBI:132124"/>
        <dbReference type="EC" id="1.3.5.6"/>
    </reaction>
</comment>
<keyword evidence="9" id="KW-0957">Chromoplast</keyword>
<evidence type="ECO:0000256" key="3">
    <source>
        <dbReference type="ARBA" id="ARBA00004900"/>
    </source>
</evidence>
<dbReference type="EC" id="1.3.5.6" evidence="6"/>
<evidence type="ECO:0000256" key="7">
    <source>
        <dbReference type="ARBA" id="ARBA00015490"/>
    </source>
</evidence>
<name>B9RES0_RICCO</name>
<organism evidence="14 15">
    <name type="scientific">Ricinus communis</name>
    <name type="common">Castor bean</name>
    <dbReference type="NCBI Taxonomy" id="3988"/>
    <lineage>
        <taxon>Eukaryota</taxon>
        <taxon>Viridiplantae</taxon>
        <taxon>Streptophyta</taxon>
        <taxon>Embryophyta</taxon>
        <taxon>Tracheophyta</taxon>
        <taxon>Spermatophyta</taxon>
        <taxon>Magnoliopsida</taxon>
        <taxon>eudicotyledons</taxon>
        <taxon>Gunneridae</taxon>
        <taxon>Pentapetalae</taxon>
        <taxon>rosids</taxon>
        <taxon>fabids</taxon>
        <taxon>Malpighiales</taxon>
        <taxon>Euphorbiaceae</taxon>
        <taxon>Acalyphoideae</taxon>
        <taxon>Acalypheae</taxon>
        <taxon>Ricinus</taxon>
    </lineage>
</organism>
<evidence type="ECO:0000256" key="9">
    <source>
        <dbReference type="ARBA" id="ARBA00022904"/>
    </source>
</evidence>
<comment type="pathway">
    <text evidence="3">Carotenoid biosynthesis; lycopene biosynthesis.</text>
</comment>
<dbReference type="InterPro" id="IPR002937">
    <property type="entry name" value="Amino_oxidase"/>
</dbReference>
<dbReference type="InParanoid" id="B9RES0"/>
<reference evidence="15" key="1">
    <citation type="journal article" date="2010" name="Nat. Biotechnol.">
        <title>Draft genome sequence of the oilseed species Ricinus communis.</title>
        <authorList>
            <person name="Chan A.P."/>
            <person name="Crabtree J."/>
            <person name="Zhao Q."/>
            <person name="Lorenzi H."/>
            <person name="Orvis J."/>
            <person name="Puiu D."/>
            <person name="Melake-Berhan A."/>
            <person name="Jones K.M."/>
            <person name="Redman J."/>
            <person name="Chen G."/>
            <person name="Cahoon E.B."/>
            <person name="Gedil M."/>
            <person name="Stanke M."/>
            <person name="Haas B.J."/>
            <person name="Wortman J.R."/>
            <person name="Fraser-Liggett C.M."/>
            <person name="Ravel J."/>
            <person name="Rabinowicz P.D."/>
        </authorList>
    </citation>
    <scope>NUCLEOTIDE SEQUENCE [LARGE SCALE GENOMIC DNA]</scope>
    <source>
        <strain evidence="15">cv. Hale</strain>
    </source>
</reference>
<gene>
    <name evidence="14" type="ORF">RCOM_1428040</name>
</gene>
<evidence type="ECO:0000256" key="12">
    <source>
        <dbReference type="ARBA" id="ARBA00031301"/>
    </source>
</evidence>
<evidence type="ECO:0000256" key="5">
    <source>
        <dbReference type="ARBA" id="ARBA00010192"/>
    </source>
</evidence>
<dbReference type="Gene3D" id="3.50.50.60">
    <property type="entry name" value="FAD/NAD(P)-binding domain"/>
    <property type="match status" value="1"/>
</dbReference>
<keyword evidence="15" id="KW-1185">Reference proteome</keyword>
<dbReference type="FunFam" id="3.50.50.60:FF:000111">
    <property type="entry name" value="Zeta-carotene desaturase"/>
    <property type="match status" value="1"/>
</dbReference>
<dbReference type="GO" id="GO:0016117">
    <property type="term" value="P:carotenoid biosynthetic process"/>
    <property type="evidence" value="ECO:0007669"/>
    <property type="project" value="UniProtKB-KW"/>
</dbReference>
<dbReference type="InterPro" id="IPR001087">
    <property type="entry name" value="GDSL"/>
</dbReference>
<dbReference type="eggNOG" id="KOG0029">
    <property type="taxonomic scope" value="Eukaryota"/>
</dbReference>
<evidence type="ECO:0000256" key="10">
    <source>
        <dbReference type="ARBA" id="ARBA00023002"/>
    </source>
</evidence>
<dbReference type="SUPFAM" id="SSF51905">
    <property type="entry name" value="FAD/NAD(P)-binding domain"/>
    <property type="match status" value="1"/>
</dbReference>
<protein>
    <recommendedName>
        <fullName evidence="7">Zeta-carotene desaturase, chloroplastic/chromoplastic</fullName>
        <ecNumber evidence="6">1.3.5.6</ecNumber>
    </recommendedName>
    <alternativeName>
        <fullName evidence="12">9,9'-di-cis-zeta-carotene desaturase</fullName>
    </alternativeName>
    <alternativeName>
        <fullName evidence="11">Carotene 7,8-desaturase</fullName>
    </alternativeName>
</protein>
<dbReference type="Pfam" id="PF00657">
    <property type="entry name" value="Lipase_GDSL"/>
    <property type="match status" value="1"/>
</dbReference>
<dbReference type="AlphaFoldDB" id="B9RES0"/>
<proteinExistence type="inferred from homology"/>
<dbReference type="FunCoup" id="B9RES0">
    <property type="interactions" value="723"/>
</dbReference>
<dbReference type="InterPro" id="IPR014103">
    <property type="entry name" value="Zeta_caro_desat"/>
</dbReference>
<dbReference type="UniPathway" id="UPA00803"/>
<evidence type="ECO:0000256" key="11">
    <source>
        <dbReference type="ARBA" id="ARBA00030952"/>
    </source>
</evidence>
<dbReference type="STRING" id="3988.B9RES0"/>
<comment type="similarity">
    <text evidence="5">Belongs to the zeta carotene desaturase family.</text>
</comment>
<evidence type="ECO:0000256" key="4">
    <source>
        <dbReference type="ARBA" id="ARBA00008668"/>
    </source>
</evidence>
<comment type="similarity">
    <text evidence="4">Belongs to the 'GDSL' lipolytic enzyme family.</text>
</comment>
<dbReference type="InterPro" id="IPR050464">
    <property type="entry name" value="Zeta_carotene_desat/Oxidored"/>
</dbReference>
<dbReference type="Gene3D" id="3.40.50.1110">
    <property type="entry name" value="SGNH hydrolase"/>
    <property type="match status" value="1"/>
</dbReference>
<dbReference type="InterPro" id="IPR036514">
    <property type="entry name" value="SGNH_hydro_sf"/>
</dbReference>
<dbReference type="Pfam" id="PF01593">
    <property type="entry name" value="Amino_oxidase"/>
    <property type="match status" value="1"/>
</dbReference>
<dbReference type="PANTHER" id="PTHR42923">
    <property type="entry name" value="PROTOPORPHYRINOGEN OXIDASE"/>
    <property type="match status" value="1"/>
</dbReference>
<dbReference type="InterPro" id="IPR036188">
    <property type="entry name" value="FAD/NAD-bd_sf"/>
</dbReference>
<comment type="subcellular location">
    <subcellularLocation>
        <location evidence="2">Plastid</location>
        <location evidence="2">Chromoplast</location>
    </subcellularLocation>
</comment>
<dbReference type="GO" id="GO:0016788">
    <property type="term" value="F:hydrolase activity, acting on ester bonds"/>
    <property type="evidence" value="ECO:0007669"/>
    <property type="project" value="InterPro"/>
</dbReference>
<evidence type="ECO:0000313" key="15">
    <source>
        <dbReference type="Proteomes" id="UP000008311"/>
    </source>
</evidence>
<evidence type="ECO:0000256" key="1">
    <source>
        <dbReference type="ARBA" id="ARBA00000914"/>
    </source>
</evidence>
<keyword evidence="8" id="KW-0125">Carotenoid biosynthesis</keyword>
<dbReference type="CDD" id="cd01837">
    <property type="entry name" value="SGNH_plant_lipase_like"/>
    <property type="match status" value="1"/>
</dbReference>
<evidence type="ECO:0000259" key="13">
    <source>
        <dbReference type="Pfam" id="PF01593"/>
    </source>
</evidence>